<organism evidence="1 2">
    <name type="scientific">Thermanaerosceptrum fracticalcis</name>
    <dbReference type="NCBI Taxonomy" id="1712410"/>
    <lineage>
        <taxon>Bacteria</taxon>
        <taxon>Bacillati</taxon>
        <taxon>Bacillota</taxon>
        <taxon>Clostridia</taxon>
        <taxon>Eubacteriales</taxon>
        <taxon>Peptococcaceae</taxon>
        <taxon>Thermanaerosceptrum</taxon>
    </lineage>
</organism>
<sequence>MRLIYICDRCANYIDEIEMNALDEGRLGFDILTEEEREDLVHLDWERQVGTVKAICDTCMAKLNDGTVSLWVPYGPH</sequence>
<name>A0A7G6E5L6_THEFR</name>
<reference evidence="1 2" key="1">
    <citation type="journal article" date="2019" name="Front. Microbiol.">
        <title>Thermoanaerosceptrum fracticalcis gen. nov. sp. nov., a Novel Fumarate-Fermenting Microorganism From a Deep Fractured Carbonate Aquifer of the US Great Basin.</title>
        <authorList>
            <person name="Hamilton-Brehm S.D."/>
            <person name="Stewart L.E."/>
            <person name="Zavarin M."/>
            <person name="Caldwell M."/>
            <person name="Lawson P.A."/>
            <person name="Onstott T.C."/>
            <person name="Grzymski J."/>
            <person name="Neveux I."/>
            <person name="Lollar B.S."/>
            <person name="Russell C.E."/>
            <person name="Moser D.P."/>
        </authorList>
    </citation>
    <scope>NUCLEOTIDE SEQUENCE [LARGE SCALE GENOMIC DNA]</scope>
    <source>
        <strain evidence="1 2">DRI-13</strain>
    </source>
</reference>
<dbReference type="InterPro" id="IPR020115">
    <property type="entry name" value="Fin"/>
</dbReference>
<protein>
    <submittedName>
        <fullName evidence="1">DUF2757 family protein</fullName>
    </submittedName>
</protein>
<gene>
    <name evidence="1" type="ORF">BR63_14370</name>
</gene>
<dbReference type="RefSeq" id="WP_034421246.1">
    <property type="nucleotide sequence ID" value="NZ_CP045798.1"/>
</dbReference>
<evidence type="ECO:0000313" key="1">
    <source>
        <dbReference type="EMBL" id="QNB47370.1"/>
    </source>
</evidence>
<evidence type="ECO:0000313" key="2">
    <source>
        <dbReference type="Proteomes" id="UP000515847"/>
    </source>
</evidence>
<dbReference type="GO" id="GO:0010468">
    <property type="term" value="P:regulation of gene expression"/>
    <property type="evidence" value="ECO:0007669"/>
    <property type="project" value="InterPro"/>
</dbReference>
<accession>A0A7G6E5L6</accession>
<dbReference type="Pfam" id="PF10955">
    <property type="entry name" value="Fin"/>
    <property type="match status" value="1"/>
</dbReference>
<dbReference type="AlphaFoldDB" id="A0A7G6E5L6"/>
<dbReference type="OrthoDB" id="2084556at2"/>
<dbReference type="Proteomes" id="UP000515847">
    <property type="component" value="Chromosome"/>
</dbReference>
<dbReference type="KEGG" id="tfr:BR63_14370"/>
<dbReference type="EMBL" id="CP045798">
    <property type="protein sequence ID" value="QNB47370.1"/>
    <property type="molecule type" value="Genomic_DNA"/>
</dbReference>
<keyword evidence="2" id="KW-1185">Reference proteome</keyword>
<proteinExistence type="predicted"/>